<keyword evidence="2" id="KW-1185">Reference proteome</keyword>
<dbReference type="InterPro" id="IPR011042">
    <property type="entry name" value="6-blade_b-propeller_TolB-like"/>
</dbReference>
<gene>
    <name evidence="1" type="ORF">ABR189_01635</name>
</gene>
<protein>
    <submittedName>
        <fullName evidence="1">DUF3748 domain-containing protein</fullName>
    </submittedName>
</protein>
<name>A0ABV2SZ37_9BACT</name>
<sequence length="478" mass="52378">MQINVTLFPNPISVEMTGPFAYFTSLCLSVALLSGHFKCMAQTNFKEVQLTHDNGGHTLHNTQCFSKDDQWLVFDTRNQDDQIISTSSIRMVHVHNGTIKTLYQTQQPTPYGPGVGAATFSPVADTVLFIHGISNADQQQPYGITRRSGVAIAVKNPFHPVHMDARDIDPPFTQGALRGGTHAHTWSGDGQWISFTYNDFLLEQPDRPDTAIHDLRTVGIMVPGQKVTVPNADAIENFSGERFTVLVTKVTDHPLPGSDEINKAFDECWIGTAGYKKANGVPQKRAIAFQGNVLDKKGNSKTEVFVADLPENITRALPGLPLAGTPGTRPNVPEGIVQRRITFTQHGIQGPRHWLRSTPDGALIGFLAKDSNQIVQIFAVSPNGGTIRQITFGKMPVEGPFNFSPDGNWVAYLAGNNVHIHQVFTRKTQQLTNYPANGNKATGGVVWAHNGQSLAYNRYVKTGTAAFLQIFLLEAVSR</sequence>
<reference evidence="1 2" key="1">
    <citation type="submission" date="2024-06" db="EMBL/GenBank/DDBJ databases">
        <title>Chitinophaga defluvii sp. nov., isolated from municipal sewage.</title>
        <authorList>
            <person name="Zhang L."/>
        </authorList>
    </citation>
    <scope>NUCLEOTIDE SEQUENCE [LARGE SCALE GENOMIC DNA]</scope>
    <source>
        <strain evidence="1 2">H8</strain>
    </source>
</reference>
<evidence type="ECO:0000313" key="1">
    <source>
        <dbReference type="EMBL" id="MET6996045.1"/>
    </source>
</evidence>
<dbReference type="Pfam" id="PF12566">
    <property type="entry name" value="DUF3748"/>
    <property type="match status" value="1"/>
</dbReference>
<dbReference type="SUPFAM" id="SSF82171">
    <property type="entry name" value="DPP6 N-terminal domain-like"/>
    <property type="match status" value="1"/>
</dbReference>
<evidence type="ECO:0000313" key="2">
    <source>
        <dbReference type="Proteomes" id="UP001549749"/>
    </source>
</evidence>
<dbReference type="Gene3D" id="2.120.10.30">
    <property type="entry name" value="TolB, C-terminal domain"/>
    <property type="match status" value="1"/>
</dbReference>
<dbReference type="InterPro" id="IPR022223">
    <property type="entry name" value="DUF3748"/>
</dbReference>
<dbReference type="RefSeq" id="WP_354658693.1">
    <property type="nucleotide sequence ID" value="NZ_JBEXAC010000001.1"/>
</dbReference>
<proteinExistence type="predicted"/>
<accession>A0ABV2SZ37</accession>
<comment type="caution">
    <text evidence="1">The sequence shown here is derived from an EMBL/GenBank/DDBJ whole genome shotgun (WGS) entry which is preliminary data.</text>
</comment>
<dbReference type="Proteomes" id="UP001549749">
    <property type="component" value="Unassembled WGS sequence"/>
</dbReference>
<dbReference type="EMBL" id="JBEXAC010000001">
    <property type="protein sequence ID" value="MET6996045.1"/>
    <property type="molecule type" value="Genomic_DNA"/>
</dbReference>
<organism evidence="1 2">
    <name type="scientific">Chitinophaga defluvii</name>
    <dbReference type="NCBI Taxonomy" id="3163343"/>
    <lineage>
        <taxon>Bacteria</taxon>
        <taxon>Pseudomonadati</taxon>
        <taxon>Bacteroidota</taxon>
        <taxon>Chitinophagia</taxon>
        <taxon>Chitinophagales</taxon>
        <taxon>Chitinophagaceae</taxon>
        <taxon>Chitinophaga</taxon>
    </lineage>
</organism>